<evidence type="ECO:0000313" key="1">
    <source>
        <dbReference type="EMBL" id="JAH84464.1"/>
    </source>
</evidence>
<accession>A0A0E9W249</accession>
<dbReference type="EMBL" id="GBXM01024113">
    <property type="protein sequence ID" value="JAH84464.1"/>
    <property type="molecule type" value="Transcribed_RNA"/>
</dbReference>
<sequence>MIFLMQSSTVGAVVQLILSFPDSASMFEPQLSHFLVSSSPTAHHFTSLASRFMSVPAFCSERTMLIYSSPR</sequence>
<reference evidence="1" key="2">
    <citation type="journal article" date="2015" name="Fish Shellfish Immunol.">
        <title>Early steps in the European eel (Anguilla anguilla)-Vibrio vulnificus interaction in the gills: Role of the RtxA13 toxin.</title>
        <authorList>
            <person name="Callol A."/>
            <person name="Pajuelo D."/>
            <person name="Ebbesson L."/>
            <person name="Teles M."/>
            <person name="MacKenzie S."/>
            <person name="Amaro C."/>
        </authorList>
    </citation>
    <scope>NUCLEOTIDE SEQUENCE</scope>
</reference>
<protein>
    <submittedName>
        <fullName evidence="1">Uncharacterized protein</fullName>
    </submittedName>
</protein>
<proteinExistence type="predicted"/>
<name>A0A0E9W249_ANGAN</name>
<organism evidence="1">
    <name type="scientific">Anguilla anguilla</name>
    <name type="common">European freshwater eel</name>
    <name type="synonym">Muraena anguilla</name>
    <dbReference type="NCBI Taxonomy" id="7936"/>
    <lineage>
        <taxon>Eukaryota</taxon>
        <taxon>Metazoa</taxon>
        <taxon>Chordata</taxon>
        <taxon>Craniata</taxon>
        <taxon>Vertebrata</taxon>
        <taxon>Euteleostomi</taxon>
        <taxon>Actinopterygii</taxon>
        <taxon>Neopterygii</taxon>
        <taxon>Teleostei</taxon>
        <taxon>Anguilliformes</taxon>
        <taxon>Anguillidae</taxon>
        <taxon>Anguilla</taxon>
    </lineage>
</organism>
<reference evidence="1" key="1">
    <citation type="submission" date="2014-11" db="EMBL/GenBank/DDBJ databases">
        <authorList>
            <person name="Amaro Gonzalez C."/>
        </authorList>
    </citation>
    <scope>NUCLEOTIDE SEQUENCE</scope>
</reference>
<dbReference type="AlphaFoldDB" id="A0A0E9W249"/>